<comment type="caution">
    <text evidence="1">The sequence shown here is derived from an EMBL/GenBank/DDBJ whole genome shotgun (WGS) entry which is preliminary data.</text>
</comment>
<organism evidence="1 2">
    <name type="scientific">Paractinoplanes ferrugineus</name>
    <dbReference type="NCBI Taxonomy" id="113564"/>
    <lineage>
        <taxon>Bacteria</taxon>
        <taxon>Bacillati</taxon>
        <taxon>Actinomycetota</taxon>
        <taxon>Actinomycetes</taxon>
        <taxon>Micromonosporales</taxon>
        <taxon>Micromonosporaceae</taxon>
        <taxon>Paractinoplanes</taxon>
    </lineage>
</organism>
<dbReference type="Proteomes" id="UP000598174">
    <property type="component" value="Unassembled WGS sequence"/>
</dbReference>
<dbReference type="EMBL" id="BOMM01000046">
    <property type="protein sequence ID" value="GIE13028.1"/>
    <property type="molecule type" value="Genomic_DNA"/>
</dbReference>
<evidence type="ECO:0000313" key="1">
    <source>
        <dbReference type="EMBL" id="GIE13028.1"/>
    </source>
</evidence>
<gene>
    <name evidence="1" type="ORF">Afe05nite_48680</name>
</gene>
<evidence type="ECO:0000313" key="2">
    <source>
        <dbReference type="Proteomes" id="UP000598174"/>
    </source>
</evidence>
<accession>A0A919J325</accession>
<sequence>MYRRALHPNGIAPRIRNLAEWGRHVLARLGPAGKLRDELAEYVAELEPSSGQLGFLPADASPADALHAVHVAEHRRQMGAPGSARIDMLRAWPERCTRCS</sequence>
<proteinExistence type="predicted"/>
<reference evidence="1" key="1">
    <citation type="submission" date="2021-01" db="EMBL/GenBank/DDBJ databases">
        <title>Whole genome shotgun sequence of Actinoplanes ferrugineus NBRC 15555.</title>
        <authorList>
            <person name="Komaki H."/>
            <person name="Tamura T."/>
        </authorList>
    </citation>
    <scope>NUCLEOTIDE SEQUENCE</scope>
    <source>
        <strain evidence="1">NBRC 15555</strain>
    </source>
</reference>
<name>A0A919J325_9ACTN</name>
<keyword evidence="2" id="KW-1185">Reference proteome</keyword>
<dbReference type="AlphaFoldDB" id="A0A919J325"/>
<protein>
    <submittedName>
        <fullName evidence="1">Uncharacterized protein</fullName>
    </submittedName>
</protein>